<dbReference type="GO" id="GO:0016788">
    <property type="term" value="F:hydrolase activity, acting on ester bonds"/>
    <property type="evidence" value="ECO:0007669"/>
    <property type="project" value="UniProtKB-ARBA"/>
</dbReference>
<evidence type="ECO:0000259" key="2">
    <source>
        <dbReference type="Pfam" id="PF13472"/>
    </source>
</evidence>
<dbReference type="SUPFAM" id="SSF52266">
    <property type="entry name" value="SGNH hydrolase"/>
    <property type="match status" value="1"/>
</dbReference>
<protein>
    <recommendedName>
        <fullName evidence="2">SGNH hydrolase-type esterase domain-containing protein</fullName>
    </recommendedName>
</protein>
<name>A0A3S4WBB2_SERRU</name>
<reference evidence="3 4" key="1">
    <citation type="submission" date="2018-12" db="EMBL/GenBank/DDBJ databases">
        <authorList>
            <consortium name="Pathogen Informatics"/>
        </authorList>
    </citation>
    <scope>NUCLEOTIDE SEQUENCE [LARGE SCALE GENOMIC DNA]</scope>
    <source>
        <strain evidence="3 4">NCTC10036</strain>
    </source>
</reference>
<proteinExistence type="predicted"/>
<feature type="domain" description="SGNH hydrolase-type esterase" evidence="2">
    <location>
        <begin position="392"/>
        <end position="562"/>
    </location>
</feature>
<dbReference type="Pfam" id="PF13472">
    <property type="entry name" value="Lipase_GDSL_2"/>
    <property type="match status" value="1"/>
</dbReference>
<dbReference type="Proteomes" id="UP000281904">
    <property type="component" value="Chromosome"/>
</dbReference>
<dbReference type="InterPro" id="IPR013830">
    <property type="entry name" value="SGNH_hydro"/>
</dbReference>
<keyword evidence="1" id="KW-0175">Coiled coil</keyword>
<accession>A0A3S4WBB2</accession>
<dbReference type="CDD" id="cd00229">
    <property type="entry name" value="SGNH_hydrolase"/>
    <property type="match status" value="1"/>
</dbReference>
<dbReference type="InterPro" id="IPR036514">
    <property type="entry name" value="SGNH_hydro_sf"/>
</dbReference>
<dbReference type="InterPro" id="IPR008979">
    <property type="entry name" value="Galactose-bd-like_sf"/>
</dbReference>
<organism evidence="3 4">
    <name type="scientific">Serratia rubidaea</name>
    <name type="common">Serratia marinorubra</name>
    <dbReference type="NCBI Taxonomy" id="61652"/>
    <lineage>
        <taxon>Bacteria</taxon>
        <taxon>Pseudomonadati</taxon>
        <taxon>Pseudomonadota</taxon>
        <taxon>Gammaproteobacteria</taxon>
        <taxon>Enterobacterales</taxon>
        <taxon>Yersiniaceae</taxon>
        <taxon>Serratia</taxon>
    </lineage>
</organism>
<dbReference type="EMBL" id="LR134493">
    <property type="protein sequence ID" value="VEI61586.1"/>
    <property type="molecule type" value="Genomic_DNA"/>
</dbReference>
<dbReference type="SUPFAM" id="SSF49785">
    <property type="entry name" value="Galactose-binding domain-like"/>
    <property type="match status" value="1"/>
</dbReference>
<dbReference type="RefSeq" id="WP_126530453.1">
    <property type="nucleotide sequence ID" value="NZ_LR134493.1"/>
</dbReference>
<evidence type="ECO:0000313" key="3">
    <source>
        <dbReference type="EMBL" id="VEI61586.1"/>
    </source>
</evidence>
<dbReference type="Gene3D" id="3.40.50.1110">
    <property type="entry name" value="SGNH hydrolase"/>
    <property type="match status" value="1"/>
</dbReference>
<feature type="coiled-coil region" evidence="1">
    <location>
        <begin position="131"/>
        <end position="182"/>
    </location>
</feature>
<evidence type="ECO:0000256" key="1">
    <source>
        <dbReference type="SAM" id="Coils"/>
    </source>
</evidence>
<sequence>MTVPRDYTPAKYTANGSTTVFPFEYPVFDAEDLTVLVNGAVTTDYTIAGLGNSGGGEITFFTPPADGSVVLISRIVPLDRTTNYQYNGDFRNETVNKDFDRQIMIDQQLQEQIDRAVKVPPDSDTDPDDLIAELKADADRAEAARDKTEAIADKFGDVDSAVTEAQNARDDAQDAAERAESAASSAIVASGIYESVAQAQDAANAGKIPVGSLVSILLDNNKRFVGVYRNANGTIVPVNDAAGNHITYPSGQYVDEIGTSLEALEQRTAGVYTIDEQDGRTIFADKRGRMAMEILSNGDKTLYGKTQAYDLAVNDSVTLSNSVMLPSDDSAYDFGLAGNNQRVAFGLRKGGRVVELHGVPMTTQRGALPNDGMTTGDSINEFGLAFSGPNATGVSYAPCVNAQCWSAWAMLKTGAQYKYSGMAAKGGYTAAQILTTRIPKIIAAKPTFCVVMVGRNDVVQRLDFENETKPAMLQIFRQLRYAGILPVICTMSAQSNNTDEQNVLRYKINALCRAYAAKYGLPLVDLHAATTDPATGEWYAGYNQTKPDGTLDPSHPTPLGAKVMGDALAEVLNKWLSPTTPRKAASISTPEASDNKLPNPLFVEHSGGVPSGWVSDTVHDVSVTTDPAVVGNVYRQAGTDTEISASHITVPVTPGVRYGLGFMVKITANPSSWVSCYAVGGTSIADTDDTVYLGGLRSWKLSSEWGYFYFEFTVPDGETFMTIVTKAQNGTLELAQMGVFELENTDGV</sequence>
<gene>
    <name evidence="3" type="ORF">NCTC10036_00571</name>
</gene>
<dbReference type="Gene3D" id="2.60.120.260">
    <property type="entry name" value="Galactose-binding domain-like"/>
    <property type="match status" value="1"/>
</dbReference>
<dbReference type="AlphaFoldDB" id="A0A3S4WBB2"/>
<evidence type="ECO:0000313" key="4">
    <source>
        <dbReference type="Proteomes" id="UP000281904"/>
    </source>
</evidence>